<evidence type="ECO:0000256" key="4">
    <source>
        <dbReference type="ARBA" id="ARBA00023239"/>
    </source>
</evidence>
<dbReference type="GO" id="GO:0016798">
    <property type="term" value="F:hydrolase activity, acting on glycosyl bonds"/>
    <property type="evidence" value="ECO:0007669"/>
    <property type="project" value="UniProtKB-KW"/>
</dbReference>
<dbReference type="AlphaFoldDB" id="A0A6J1PEQ6"/>
<dbReference type="SUPFAM" id="SSF110581">
    <property type="entry name" value="Indigoidine synthase A-like"/>
    <property type="match status" value="1"/>
</dbReference>
<dbReference type="GO" id="GO:0006796">
    <property type="term" value="P:phosphate-containing compound metabolic process"/>
    <property type="evidence" value="ECO:0007669"/>
    <property type="project" value="UniProtKB-ARBA"/>
</dbReference>
<reference evidence="8" key="1">
    <citation type="submission" date="2025-08" db="UniProtKB">
        <authorList>
            <consortium name="RefSeq"/>
        </authorList>
    </citation>
    <scope>IDENTIFICATION</scope>
    <source>
        <tissue evidence="8">Whole body</tissue>
    </source>
</reference>
<dbReference type="OrthoDB" id="198885at2759"/>
<evidence type="ECO:0000256" key="3">
    <source>
        <dbReference type="ARBA" id="ARBA00023211"/>
    </source>
</evidence>
<dbReference type="GO" id="GO:0046872">
    <property type="term" value="F:metal ion binding"/>
    <property type="evidence" value="ECO:0007669"/>
    <property type="project" value="UniProtKB-KW"/>
</dbReference>
<dbReference type="Gene3D" id="3.40.1790.10">
    <property type="entry name" value="Indigoidine synthase domain"/>
    <property type="match status" value="1"/>
</dbReference>
<dbReference type="GO" id="GO:0004730">
    <property type="term" value="F:pseudouridylate synthase activity"/>
    <property type="evidence" value="ECO:0007669"/>
    <property type="project" value="InterPro"/>
</dbReference>
<accession>A0A6J1PEQ6</accession>
<keyword evidence="4" id="KW-0456">Lyase</keyword>
<evidence type="ECO:0000256" key="2">
    <source>
        <dbReference type="ARBA" id="ARBA00022801"/>
    </source>
</evidence>
<dbReference type="Gene3D" id="3.40.1190.20">
    <property type="match status" value="1"/>
</dbReference>
<dbReference type="RefSeq" id="XP_024867918.1">
    <property type="nucleotide sequence ID" value="XM_025012150.1"/>
</dbReference>
<evidence type="ECO:0000259" key="6">
    <source>
        <dbReference type="Pfam" id="PF00294"/>
    </source>
</evidence>
<dbReference type="PANTHER" id="PTHR42909:SF1">
    <property type="entry name" value="CARBOHYDRATE KINASE PFKB DOMAIN-CONTAINING PROTEIN"/>
    <property type="match status" value="1"/>
</dbReference>
<dbReference type="GeneID" id="112452095"/>
<dbReference type="Proteomes" id="UP000504618">
    <property type="component" value="Unplaced"/>
</dbReference>
<dbReference type="GO" id="GO:0005737">
    <property type="term" value="C:cytoplasm"/>
    <property type="evidence" value="ECO:0007669"/>
    <property type="project" value="TreeGrafter"/>
</dbReference>
<keyword evidence="5" id="KW-0326">Glycosidase</keyword>
<keyword evidence="3" id="KW-0464">Manganese</keyword>
<name>A0A6J1PEQ6_9HYME</name>
<sequence length="690" mass="73919">MHRARSCDLAAKLWRRSNVVPAIHRRSIAGRRTLHALAYGPDVAAAQKHGLPIVALESTIITHGMPYPDNLSTALKVEDAIRKQGVVPATIGIIDGKIYVGLNNEQLETLSKADSARTMKCSRRDISFILSHGLNGGTTVSGTMLIAHAAGIPIMATGGIGGVHRGAELTLDISADLIELGRTPVAVVCSGVKSILDIGKTLEYLETQGVPVIKIGDTPEFPAFYCSETSNKIKAPCRVSNAKEAAGIVETQGVLGIGTGILFAVSIPEKYALEPGVVDAAISEALTKANAMRVTGKQVTPFLLNELNKITRGQSLEANIALIENNAKVAAEIATNLCERSQTARVRSASVRSIISRQKPIVIGGSVLDTVLQVKEPEINNDGRTHTGRSRRSCGGVGRNVADALLKLGLKNTRLISVVGDDEDGKIILESLGAGSETVKRMSDVNTARVTVVLDVNGECHFCVSEIESLTAIAPKLIKEYQSYLEEASLIVLDADLELDTMRCVLDVASQANVPVWYEPTDVQKAARIFEVGPHWKNVLHFVSPNRNELRVIGERLNIPVAERMDLEAVRSVAEQLIEHIPVVVTTLGAQGVLVTRRASPNEPFYDERGELIADSPVDSRLYPAVNGAESTGEIVSVSGCGDCFTAGMIYGIHKNLDEIGCVSVALKAAALSLRSFDTVPRTLRDALQR</sequence>
<dbReference type="PANTHER" id="PTHR42909">
    <property type="entry name" value="ZGC:136858"/>
    <property type="match status" value="1"/>
</dbReference>
<keyword evidence="7" id="KW-1185">Reference proteome</keyword>
<keyword evidence="2" id="KW-0378">Hydrolase</keyword>
<dbReference type="Pfam" id="PF00294">
    <property type="entry name" value="PfkB"/>
    <property type="match status" value="1"/>
</dbReference>
<dbReference type="HAMAP" id="MF_01876">
    <property type="entry name" value="PsiMP_glycosidase"/>
    <property type="match status" value="1"/>
</dbReference>
<protein>
    <submittedName>
        <fullName evidence="8">Pseudouridine-metabolizing bifunctional protein C1861.05</fullName>
    </submittedName>
</protein>
<dbReference type="InterPro" id="IPR007342">
    <property type="entry name" value="PsuG"/>
</dbReference>
<dbReference type="CDD" id="cd01941">
    <property type="entry name" value="YeiC_kinase_like"/>
    <property type="match status" value="1"/>
</dbReference>
<dbReference type="Pfam" id="PF04227">
    <property type="entry name" value="Indigoidine_A"/>
    <property type="match status" value="1"/>
</dbReference>
<dbReference type="InterPro" id="IPR011611">
    <property type="entry name" value="PfkB_dom"/>
</dbReference>
<organism evidence="7 8">
    <name type="scientific">Temnothorax curvispinosus</name>
    <dbReference type="NCBI Taxonomy" id="300111"/>
    <lineage>
        <taxon>Eukaryota</taxon>
        <taxon>Metazoa</taxon>
        <taxon>Ecdysozoa</taxon>
        <taxon>Arthropoda</taxon>
        <taxon>Hexapoda</taxon>
        <taxon>Insecta</taxon>
        <taxon>Pterygota</taxon>
        <taxon>Neoptera</taxon>
        <taxon>Endopterygota</taxon>
        <taxon>Hymenoptera</taxon>
        <taxon>Apocrita</taxon>
        <taxon>Aculeata</taxon>
        <taxon>Formicoidea</taxon>
        <taxon>Formicidae</taxon>
        <taxon>Myrmicinae</taxon>
        <taxon>Temnothorax</taxon>
    </lineage>
</organism>
<dbReference type="InterPro" id="IPR022830">
    <property type="entry name" value="Indigdn_synthA-like"/>
</dbReference>
<keyword evidence="1" id="KW-0479">Metal-binding</keyword>
<proteinExistence type="inferred from homology"/>
<feature type="domain" description="Carbohydrate kinase PfkB" evidence="6">
    <location>
        <begin position="372"/>
        <end position="679"/>
    </location>
</feature>
<dbReference type="InterPro" id="IPR029056">
    <property type="entry name" value="Ribokinase-like"/>
</dbReference>
<evidence type="ECO:0000256" key="1">
    <source>
        <dbReference type="ARBA" id="ARBA00022723"/>
    </source>
</evidence>
<evidence type="ECO:0000313" key="7">
    <source>
        <dbReference type="Proteomes" id="UP000504618"/>
    </source>
</evidence>
<evidence type="ECO:0000313" key="8">
    <source>
        <dbReference type="RefSeq" id="XP_024867918.1"/>
    </source>
</evidence>
<gene>
    <name evidence="8" type="primary">LOC112452095</name>
</gene>
<dbReference type="SUPFAM" id="SSF53613">
    <property type="entry name" value="Ribokinase-like"/>
    <property type="match status" value="1"/>
</dbReference>
<evidence type="ECO:0000256" key="5">
    <source>
        <dbReference type="ARBA" id="ARBA00023295"/>
    </source>
</evidence>